<dbReference type="GO" id="GO:0010181">
    <property type="term" value="F:FMN binding"/>
    <property type="evidence" value="ECO:0007669"/>
    <property type="project" value="InterPro"/>
</dbReference>
<dbReference type="GO" id="GO:0016491">
    <property type="term" value="F:oxidoreductase activity"/>
    <property type="evidence" value="ECO:0007669"/>
    <property type="project" value="UniProtKB-KW"/>
</dbReference>
<dbReference type="EMBL" id="CP026118">
    <property type="protein sequence ID" value="QAS51470.1"/>
    <property type="molecule type" value="Genomic_DNA"/>
</dbReference>
<protein>
    <submittedName>
        <fullName evidence="4">NADH-dependent flavin oxidoreductase</fullName>
    </submittedName>
</protein>
<dbReference type="OrthoDB" id="9772736at2"/>
<evidence type="ECO:0000256" key="2">
    <source>
        <dbReference type="ARBA" id="ARBA00023002"/>
    </source>
</evidence>
<dbReference type="PANTHER" id="PTHR43656:SF2">
    <property type="entry name" value="BINDING OXIDOREDUCTASE, PUTATIVE (AFU_ORTHOLOGUE AFUA_2G08260)-RELATED"/>
    <property type="match status" value="1"/>
</dbReference>
<dbReference type="AlphaFoldDB" id="A0A410M9X2"/>
<sequence>MNEKYSSLFEPFTFKSGFRLDNRTIMAPMTTQSSFENGMVTIDEHLYYKRRATGVGMIITSCAQVMENGKFPGSLSAASDKHIESLSKLAESIKSCGTKAILQIFHVGRMGMSAAIGEQTVSASAIPAPRKDAETPRELSNEEVHEMVTAFGEATRRAIEAGFDGVEIHGANTYLIQQFFSPHSNRRNDEWGGTLEKRMRFPLAVVRSAKETIDSFAKKPFLFGYRISPEEIEEPGITLDDTLALMSQLKKEGLDYIHASVGDAQQSSIRNKESKEAVLAIIQEEMGHDFPLIGVGKIQTPDDALNTLELGIPLVAIGRGLLVEPDWIRKVKDGNESSIRTEITPKDYKDLCFPDSMWEYVQSRPGWLPFAESKPKR</sequence>
<organism evidence="4 5">
    <name type="scientific">Halobacillus litoralis</name>
    <dbReference type="NCBI Taxonomy" id="45668"/>
    <lineage>
        <taxon>Bacteria</taxon>
        <taxon>Bacillati</taxon>
        <taxon>Bacillota</taxon>
        <taxon>Bacilli</taxon>
        <taxon>Bacillales</taxon>
        <taxon>Bacillaceae</taxon>
        <taxon>Halobacillus</taxon>
    </lineage>
</organism>
<dbReference type="InterPro" id="IPR051799">
    <property type="entry name" value="NADH_flavin_oxidoreductase"/>
</dbReference>
<evidence type="ECO:0000313" key="4">
    <source>
        <dbReference type="EMBL" id="QAS51470.1"/>
    </source>
</evidence>
<dbReference type="KEGG" id="hli:HLI_04150"/>
<dbReference type="CDD" id="cd04735">
    <property type="entry name" value="OYE_like_4_FMN"/>
    <property type="match status" value="1"/>
</dbReference>
<dbReference type="InterPro" id="IPR013785">
    <property type="entry name" value="Aldolase_TIM"/>
</dbReference>
<evidence type="ECO:0000256" key="1">
    <source>
        <dbReference type="ARBA" id="ARBA00022630"/>
    </source>
</evidence>
<dbReference type="RefSeq" id="WP_128523261.1">
    <property type="nucleotide sequence ID" value="NZ_CP026118.1"/>
</dbReference>
<evidence type="ECO:0000313" key="5">
    <source>
        <dbReference type="Proteomes" id="UP000287756"/>
    </source>
</evidence>
<keyword evidence="2" id="KW-0560">Oxidoreductase</keyword>
<dbReference type="Proteomes" id="UP000287756">
    <property type="component" value="Chromosome"/>
</dbReference>
<feature type="domain" description="NADH:flavin oxidoreductase/NADH oxidase N-terminal" evidence="3">
    <location>
        <begin position="7"/>
        <end position="335"/>
    </location>
</feature>
<reference evidence="4 5" key="1">
    <citation type="submission" date="2018-01" db="EMBL/GenBank/DDBJ databases">
        <title>The whole genome sequencing and assembly of Halobacillus litoralis ERB031 strain.</title>
        <authorList>
            <person name="Lee S.-J."/>
            <person name="Park M.-K."/>
            <person name="Kim J.-Y."/>
            <person name="Lee Y.-J."/>
            <person name="Yi H."/>
            <person name="Bahn Y.-S."/>
            <person name="Kim J.F."/>
            <person name="Lee D.-W."/>
        </authorList>
    </citation>
    <scope>NUCLEOTIDE SEQUENCE [LARGE SCALE GENOMIC DNA]</scope>
    <source>
        <strain evidence="4 5">ERB 031</strain>
    </source>
</reference>
<dbReference type="Pfam" id="PF00724">
    <property type="entry name" value="Oxidored_FMN"/>
    <property type="match status" value="1"/>
</dbReference>
<dbReference type="Gene3D" id="3.20.20.70">
    <property type="entry name" value="Aldolase class I"/>
    <property type="match status" value="1"/>
</dbReference>
<evidence type="ECO:0000259" key="3">
    <source>
        <dbReference type="Pfam" id="PF00724"/>
    </source>
</evidence>
<proteinExistence type="predicted"/>
<dbReference type="InterPro" id="IPR001155">
    <property type="entry name" value="OxRdtase_FMN_N"/>
</dbReference>
<keyword evidence="1" id="KW-0285">Flavoprotein</keyword>
<dbReference type="PANTHER" id="PTHR43656">
    <property type="entry name" value="BINDING OXIDOREDUCTASE, PUTATIVE (AFU_ORTHOLOGUE AFUA_2G08260)-RELATED"/>
    <property type="match status" value="1"/>
</dbReference>
<dbReference type="SUPFAM" id="SSF51395">
    <property type="entry name" value="FMN-linked oxidoreductases"/>
    <property type="match status" value="1"/>
</dbReference>
<gene>
    <name evidence="4" type="ORF">HLI_04150</name>
</gene>
<accession>A0A410M9X2</accession>
<name>A0A410M9X2_9BACI</name>